<organism evidence="1 2">
    <name type="scientific">Pedobacter cryoconitis</name>
    <dbReference type="NCBI Taxonomy" id="188932"/>
    <lineage>
        <taxon>Bacteria</taxon>
        <taxon>Pseudomonadati</taxon>
        <taxon>Bacteroidota</taxon>
        <taxon>Sphingobacteriia</taxon>
        <taxon>Sphingobacteriales</taxon>
        <taxon>Sphingobacteriaceae</taxon>
        <taxon>Pedobacter</taxon>
    </lineage>
</organism>
<name>A0A7W9DXE2_9SPHI</name>
<proteinExistence type="predicted"/>
<evidence type="ECO:0000313" key="1">
    <source>
        <dbReference type="EMBL" id="MBB5634806.1"/>
    </source>
</evidence>
<sequence>MVKYWGKIGFLVVFHQYLLQKYKGGKSNIIFVATKSNLIHINAD</sequence>
<dbReference type="Proteomes" id="UP000537204">
    <property type="component" value="Unassembled WGS sequence"/>
</dbReference>
<evidence type="ECO:0000313" key="2">
    <source>
        <dbReference type="Proteomes" id="UP000537204"/>
    </source>
</evidence>
<accession>A0A7W9DXE2</accession>
<dbReference type="EMBL" id="JACHCE010000001">
    <property type="protein sequence ID" value="MBB5634806.1"/>
    <property type="molecule type" value="Genomic_DNA"/>
</dbReference>
<comment type="caution">
    <text evidence="1">The sequence shown here is derived from an EMBL/GenBank/DDBJ whole genome shotgun (WGS) entry which is preliminary data.</text>
</comment>
<gene>
    <name evidence="1" type="ORF">HDE68_000691</name>
</gene>
<dbReference type="AlphaFoldDB" id="A0A7W9DXE2"/>
<protein>
    <submittedName>
        <fullName evidence="1">Uncharacterized protein</fullName>
    </submittedName>
</protein>
<reference evidence="1 2" key="1">
    <citation type="submission" date="2020-08" db="EMBL/GenBank/DDBJ databases">
        <title>Genomic Encyclopedia of Type Strains, Phase IV (KMG-V): Genome sequencing to study the core and pangenomes of soil and plant-associated prokaryotes.</title>
        <authorList>
            <person name="Whitman W."/>
        </authorList>
    </citation>
    <scope>NUCLEOTIDE SEQUENCE [LARGE SCALE GENOMIC DNA]</scope>
    <source>
        <strain evidence="1 2">S3M1</strain>
    </source>
</reference>